<dbReference type="SMART" id="SM00895">
    <property type="entry name" value="FCD"/>
    <property type="match status" value="1"/>
</dbReference>
<keyword evidence="2" id="KW-0238">DNA-binding</keyword>
<sequence length="226" mass="25801">MTTQLDKLYESLRADILNLVLSPGLRLSERMIEARYRGPSRTPIRAAMLRLEANRLVQKVDRVWSVTPLSLTHIMQACEFRIGIEREGVTLACERAQPRKLEQIEAELVPSDTDASRKDWLHSGCEFHVELMRLSGNELYVEAMQDVMQRLARIRWLEVVNEAGRARTIIEHREILRHLRAGDAAAARDAVTRHALETQQRHQNTLAKSVMRTGSLVIGGSNYDQP</sequence>
<dbReference type="Pfam" id="PF00392">
    <property type="entry name" value="GntR"/>
    <property type="match status" value="1"/>
</dbReference>
<dbReference type="SUPFAM" id="SSF46785">
    <property type="entry name" value="Winged helix' DNA-binding domain"/>
    <property type="match status" value="1"/>
</dbReference>
<dbReference type="Gene3D" id="1.10.10.10">
    <property type="entry name" value="Winged helix-like DNA-binding domain superfamily/Winged helix DNA-binding domain"/>
    <property type="match status" value="1"/>
</dbReference>
<dbReference type="InterPro" id="IPR008920">
    <property type="entry name" value="TF_FadR/GntR_C"/>
</dbReference>
<gene>
    <name evidence="6" type="ORF">MLE19_20785</name>
</gene>
<dbReference type="InterPro" id="IPR000524">
    <property type="entry name" value="Tscrpt_reg_HTH_GntR"/>
</dbReference>
<dbReference type="SMART" id="SM00345">
    <property type="entry name" value="HTH_GNTR"/>
    <property type="match status" value="1"/>
</dbReference>
<dbReference type="InterPro" id="IPR036388">
    <property type="entry name" value="WH-like_DNA-bd_sf"/>
</dbReference>
<reference evidence="6 7" key="1">
    <citation type="submission" date="2022-03" db="EMBL/GenBank/DDBJ databases">
        <title>Genomic signatures underlying metal tolerance in selected Arctic bacterial isolates.</title>
        <authorList>
            <person name="Thomas F.A."/>
            <person name="Venkatachalam S."/>
            <person name="Krishnan K.P."/>
        </authorList>
    </citation>
    <scope>NUCLEOTIDE SEQUENCE [LARGE SCALE GENOMIC DNA]</scope>
    <source>
        <strain evidence="6 7">HM116</strain>
    </source>
</reference>
<dbReference type="Proteomes" id="UP001320609">
    <property type="component" value="Unassembled WGS sequence"/>
</dbReference>
<keyword evidence="7" id="KW-1185">Reference proteome</keyword>
<evidence type="ECO:0000256" key="2">
    <source>
        <dbReference type="ARBA" id="ARBA00023125"/>
    </source>
</evidence>
<proteinExistence type="predicted"/>
<dbReference type="PANTHER" id="PTHR43537:SF5">
    <property type="entry name" value="UXU OPERON TRANSCRIPTIONAL REGULATOR"/>
    <property type="match status" value="1"/>
</dbReference>
<evidence type="ECO:0000256" key="3">
    <source>
        <dbReference type="ARBA" id="ARBA00023163"/>
    </source>
</evidence>
<name>A0ABS9SCB9_9GAMM</name>
<comment type="caution">
    <text evidence="6">The sequence shown here is derived from an EMBL/GenBank/DDBJ whole genome shotgun (WGS) entry which is preliminary data.</text>
</comment>
<keyword evidence="3" id="KW-0804">Transcription</keyword>
<organism evidence="6 7">
    <name type="scientific">Vreelandella neptunia</name>
    <dbReference type="NCBI Taxonomy" id="115551"/>
    <lineage>
        <taxon>Bacteria</taxon>
        <taxon>Pseudomonadati</taxon>
        <taxon>Pseudomonadota</taxon>
        <taxon>Gammaproteobacteria</taxon>
        <taxon>Oceanospirillales</taxon>
        <taxon>Halomonadaceae</taxon>
        <taxon>Vreelandella</taxon>
    </lineage>
</organism>
<feature type="domain" description="GntR C-terminal" evidence="5">
    <location>
        <begin position="76"/>
        <end position="197"/>
    </location>
</feature>
<dbReference type="Gene3D" id="1.20.120.530">
    <property type="entry name" value="GntR ligand-binding domain-like"/>
    <property type="match status" value="1"/>
</dbReference>
<feature type="domain" description="HTH gntR-type" evidence="4">
    <location>
        <begin position="8"/>
        <end position="66"/>
    </location>
</feature>
<evidence type="ECO:0000313" key="7">
    <source>
        <dbReference type="Proteomes" id="UP001320609"/>
    </source>
</evidence>
<dbReference type="Pfam" id="PF07729">
    <property type="entry name" value="FCD"/>
    <property type="match status" value="1"/>
</dbReference>
<evidence type="ECO:0000259" key="5">
    <source>
        <dbReference type="SMART" id="SM00895"/>
    </source>
</evidence>
<dbReference type="InterPro" id="IPR036390">
    <property type="entry name" value="WH_DNA-bd_sf"/>
</dbReference>
<protein>
    <submittedName>
        <fullName evidence="6">GntR family transcriptional regulator</fullName>
    </submittedName>
</protein>
<evidence type="ECO:0000259" key="4">
    <source>
        <dbReference type="SMART" id="SM00345"/>
    </source>
</evidence>
<dbReference type="PANTHER" id="PTHR43537">
    <property type="entry name" value="TRANSCRIPTIONAL REGULATOR, GNTR FAMILY"/>
    <property type="match status" value="1"/>
</dbReference>
<dbReference type="SUPFAM" id="SSF48008">
    <property type="entry name" value="GntR ligand-binding domain-like"/>
    <property type="match status" value="1"/>
</dbReference>
<keyword evidence="1" id="KW-0805">Transcription regulation</keyword>
<dbReference type="InterPro" id="IPR011711">
    <property type="entry name" value="GntR_C"/>
</dbReference>
<evidence type="ECO:0000256" key="1">
    <source>
        <dbReference type="ARBA" id="ARBA00023015"/>
    </source>
</evidence>
<evidence type="ECO:0000313" key="6">
    <source>
        <dbReference type="EMBL" id="MCH4813767.1"/>
    </source>
</evidence>
<accession>A0ABS9SCB9</accession>
<dbReference type="EMBL" id="JAKVTW010000024">
    <property type="protein sequence ID" value="MCH4813767.1"/>
    <property type="molecule type" value="Genomic_DNA"/>
</dbReference>